<dbReference type="SUPFAM" id="SSF48576">
    <property type="entry name" value="Terpenoid synthases"/>
    <property type="match status" value="1"/>
</dbReference>
<reference evidence="1" key="2">
    <citation type="submission" date="2020-09" db="EMBL/GenBank/DDBJ databases">
        <authorList>
            <person name="Sun Q."/>
            <person name="Kim S."/>
        </authorList>
    </citation>
    <scope>NUCLEOTIDE SEQUENCE</scope>
    <source>
        <strain evidence="1">KCTC 32437</strain>
    </source>
</reference>
<dbReference type="Pfam" id="PF00494">
    <property type="entry name" value="SQS_PSY"/>
    <property type="match status" value="1"/>
</dbReference>
<proteinExistence type="predicted"/>
<dbReference type="GO" id="GO:0016765">
    <property type="term" value="F:transferase activity, transferring alkyl or aryl (other than methyl) groups"/>
    <property type="evidence" value="ECO:0007669"/>
    <property type="project" value="UniProtKB-ARBA"/>
</dbReference>
<keyword evidence="2" id="KW-1185">Reference proteome</keyword>
<sequence>MAEGDFGHAETFVRQHDRDRYLASLVLRGQERLDVLALDAFNADVAMIRERVSEPGPGEIRLQWWNDALTGEGHGDVRSNPLAAALLDTMNRRSIPAGTLQRLLGARRFDLYDDPMPDLESFEGYAGETNATLLHLSAMIANDGVFIESGDAAGHLGVAEAIIGHLRAFGFNASRGRLFLPLNVFNANGVEEAEIFAGVESEGLTEAIGQLLELAEDHLTKAASAIRHLPSQVRPTFARLPILKAQLAALKDVGDGPYTMPPDLPDWQKIGRVVWWTWRGGR</sequence>
<gene>
    <name evidence="1" type="primary">crtB</name>
    <name evidence="1" type="ORF">GCM10007989_01730</name>
</gene>
<evidence type="ECO:0000313" key="1">
    <source>
        <dbReference type="EMBL" id="GHA11076.1"/>
    </source>
</evidence>
<dbReference type="PANTHER" id="PTHR31480">
    <property type="entry name" value="BIFUNCTIONAL LYCOPENE CYCLASE/PHYTOENE SYNTHASE"/>
    <property type="match status" value="1"/>
</dbReference>
<organism evidence="1 2">
    <name type="scientific">Devosia pacifica</name>
    <dbReference type="NCBI Taxonomy" id="1335967"/>
    <lineage>
        <taxon>Bacteria</taxon>
        <taxon>Pseudomonadati</taxon>
        <taxon>Pseudomonadota</taxon>
        <taxon>Alphaproteobacteria</taxon>
        <taxon>Hyphomicrobiales</taxon>
        <taxon>Devosiaceae</taxon>
        <taxon>Devosia</taxon>
    </lineage>
</organism>
<evidence type="ECO:0000313" key="2">
    <source>
        <dbReference type="Proteomes" id="UP000646579"/>
    </source>
</evidence>
<dbReference type="InterPro" id="IPR002060">
    <property type="entry name" value="Squ/phyt_synthse"/>
</dbReference>
<protein>
    <submittedName>
        <fullName evidence="1">Phytoene synthase</fullName>
    </submittedName>
</protein>
<comment type="caution">
    <text evidence="1">The sequence shown here is derived from an EMBL/GenBank/DDBJ whole genome shotgun (WGS) entry which is preliminary data.</text>
</comment>
<dbReference type="RefSeq" id="WP_189422523.1">
    <property type="nucleotide sequence ID" value="NZ_BMZE01000001.1"/>
</dbReference>
<reference evidence="1" key="1">
    <citation type="journal article" date="2014" name="Int. J. Syst. Evol. Microbiol.">
        <title>Complete genome sequence of Corynebacterium casei LMG S-19264T (=DSM 44701T), isolated from a smear-ripened cheese.</title>
        <authorList>
            <consortium name="US DOE Joint Genome Institute (JGI-PGF)"/>
            <person name="Walter F."/>
            <person name="Albersmeier A."/>
            <person name="Kalinowski J."/>
            <person name="Ruckert C."/>
        </authorList>
    </citation>
    <scope>NUCLEOTIDE SEQUENCE</scope>
    <source>
        <strain evidence="1">KCTC 32437</strain>
    </source>
</reference>
<dbReference type="EMBL" id="BMZE01000001">
    <property type="protein sequence ID" value="GHA11076.1"/>
    <property type="molecule type" value="Genomic_DNA"/>
</dbReference>
<accession>A0A918VNC8</accession>
<dbReference type="Proteomes" id="UP000646579">
    <property type="component" value="Unassembled WGS sequence"/>
</dbReference>
<dbReference type="AlphaFoldDB" id="A0A918VNC8"/>
<dbReference type="Gene3D" id="1.10.600.10">
    <property type="entry name" value="Farnesyl Diphosphate Synthase"/>
    <property type="match status" value="1"/>
</dbReference>
<dbReference type="InterPro" id="IPR008949">
    <property type="entry name" value="Isoprenoid_synthase_dom_sf"/>
</dbReference>
<name>A0A918VNC8_9HYPH</name>